<evidence type="ECO:0000256" key="4">
    <source>
        <dbReference type="PROSITE-ProRule" id="PRU00453"/>
    </source>
</evidence>
<accession>A0A2B7Z6S9</accession>
<dbReference type="SUPFAM" id="SSF144232">
    <property type="entry name" value="HIT/MYND zinc finger-like"/>
    <property type="match status" value="1"/>
</dbReference>
<dbReference type="GO" id="GO:0048254">
    <property type="term" value="P:snoRNA localization"/>
    <property type="evidence" value="ECO:0007669"/>
    <property type="project" value="TreeGrafter"/>
</dbReference>
<organism evidence="7 8">
    <name type="scientific">[Emmonsia] crescens</name>
    <dbReference type="NCBI Taxonomy" id="73230"/>
    <lineage>
        <taxon>Eukaryota</taxon>
        <taxon>Fungi</taxon>
        <taxon>Dikarya</taxon>
        <taxon>Ascomycota</taxon>
        <taxon>Pezizomycotina</taxon>
        <taxon>Eurotiomycetes</taxon>
        <taxon>Eurotiomycetidae</taxon>
        <taxon>Onygenales</taxon>
        <taxon>Ajellomycetaceae</taxon>
        <taxon>Emergomyces</taxon>
    </lineage>
</organism>
<dbReference type="AlphaFoldDB" id="A0A2B7Z6S9"/>
<proteinExistence type="predicted"/>
<evidence type="ECO:0000256" key="3">
    <source>
        <dbReference type="ARBA" id="ARBA00022833"/>
    </source>
</evidence>
<dbReference type="PANTHER" id="PTHR13483">
    <property type="entry name" value="BOX C_D SNORNA PROTEIN 1-RELATED"/>
    <property type="match status" value="1"/>
</dbReference>
<evidence type="ECO:0000256" key="5">
    <source>
        <dbReference type="SAM" id="MobiDB-lite"/>
    </source>
</evidence>
<dbReference type="CDD" id="cd23024">
    <property type="entry name" value="zf-HIT_ZNHIT2-3"/>
    <property type="match status" value="1"/>
</dbReference>
<dbReference type="PROSITE" id="PS51083">
    <property type="entry name" value="ZF_HIT"/>
    <property type="match status" value="1"/>
</dbReference>
<dbReference type="Pfam" id="PF04438">
    <property type="entry name" value="zf-HIT"/>
    <property type="match status" value="1"/>
</dbReference>
<dbReference type="EMBL" id="PDND01000384">
    <property type="protein sequence ID" value="PGH28527.1"/>
    <property type="molecule type" value="Genomic_DNA"/>
</dbReference>
<keyword evidence="8" id="KW-1185">Reference proteome</keyword>
<evidence type="ECO:0000256" key="1">
    <source>
        <dbReference type="ARBA" id="ARBA00022723"/>
    </source>
</evidence>
<evidence type="ECO:0000256" key="2">
    <source>
        <dbReference type="ARBA" id="ARBA00022771"/>
    </source>
</evidence>
<comment type="caution">
    <text evidence="7">The sequence shown here is derived from an EMBL/GenBank/DDBJ whole genome shotgun (WGS) entry which is preliminary data.</text>
</comment>
<evidence type="ECO:0000259" key="6">
    <source>
        <dbReference type="PROSITE" id="PS51083"/>
    </source>
</evidence>
<dbReference type="InterPro" id="IPR051639">
    <property type="entry name" value="BCD1"/>
</dbReference>
<dbReference type="GO" id="GO:0005634">
    <property type="term" value="C:nucleus"/>
    <property type="evidence" value="ECO:0007669"/>
    <property type="project" value="TreeGrafter"/>
</dbReference>
<dbReference type="GO" id="GO:0070761">
    <property type="term" value="C:pre-snoRNP complex"/>
    <property type="evidence" value="ECO:0007669"/>
    <property type="project" value="TreeGrafter"/>
</dbReference>
<dbReference type="VEuPathDB" id="FungiDB:EMCG_00464"/>
<feature type="region of interest" description="Disordered" evidence="5">
    <location>
        <begin position="148"/>
        <end position="172"/>
    </location>
</feature>
<dbReference type="GO" id="GO:0000492">
    <property type="term" value="P:box C/D snoRNP assembly"/>
    <property type="evidence" value="ECO:0007669"/>
    <property type="project" value="TreeGrafter"/>
</dbReference>
<keyword evidence="2 4" id="KW-0863">Zinc-finger</keyword>
<gene>
    <name evidence="7" type="ORF">GX50_08737</name>
</gene>
<dbReference type="Gene3D" id="3.30.60.190">
    <property type="match status" value="1"/>
</dbReference>
<protein>
    <recommendedName>
        <fullName evidence="6">HIT-type domain-containing protein</fullName>
    </recommendedName>
</protein>
<dbReference type="InterPro" id="IPR007529">
    <property type="entry name" value="Znf_HIT"/>
</dbReference>
<dbReference type="GO" id="GO:0000463">
    <property type="term" value="P:maturation of LSU-rRNA from tricistronic rRNA transcript (SSU-rRNA, 5.8S rRNA, LSU-rRNA)"/>
    <property type="evidence" value="ECO:0007669"/>
    <property type="project" value="TreeGrafter"/>
</dbReference>
<feature type="domain" description="HIT-type" evidence="6">
    <location>
        <begin position="4"/>
        <end position="36"/>
    </location>
</feature>
<keyword evidence="3" id="KW-0862">Zinc</keyword>
<evidence type="ECO:0000313" key="7">
    <source>
        <dbReference type="EMBL" id="PGH28527.1"/>
    </source>
</evidence>
<dbReference type="Proteomes" id="UP000226031">
    <property type="component" value="Unassembled WGS sequence"/>
</dbReference>
<dbReference type="STRING" id="73230.A0A2B7Z6S9"/>
<dbReference type="GO" id="GO:0008270">
    <property type="term" value="F:zinc ion binding"/>
    <property type="evidence" value="ECO:0007669"/>
    <property type="project" value="UniProtKB-UniRule"/>
</dbReference>
<evidence type="ECO:0000313" key="8">
    <source>
        <dbReference type="Proteomes" id="UP000226031"/>
    </source>
</evidence>
<reference evidence="7 8" key="1">
    <citation type="submission" date="2017-10" db="EMBL/GenBank/DDBJ databases">
        <title>Comparative genomics in systemic dimorphic fungi from Ajellomycetaceae.</title>
        <authorList>
            <person name="Munoz J.F."/>
            <person name="Mcewen J.G."/>
            <person name="Clay O.K."/>
            <person name="Cuomo C.A."/>
        </authorList>
    </citation>
    <scope>NUCLEOTIDE SEQUENCE [LARGE SCALE GENOMIC DNA]</scope>
    <source>
        <strain evidence="7 8">UAMH4076</strain>
    </source>
</reference>
<name>A0A2B7Z6S9_9EURO</name>
<keyword evidence="1" id="KW-0479">Metal-binding</keyword>
<sequence>MTLCEVCSTELSKYRCPTCNVQSCSLACTQSHKIYCTPKAPEQGHESGKQKGLLDNVQNGTSETAPGGACEGTADPSPQLADNPATNTFPNPNIPRAALQFKDLESSQALKDLFARFPALRSQLRDIYKLTLEEEWVEMKHSNYGRGRGRGRGGFTGRGGRSRGPWNEEKGFNRGLGKVRRLRETLESNNGAANSTGIEGFEQFTALVLADNNTPRDIMQLQPDV</sequence>
<feature type="region of interest" description="Disordered" evidence="5">
    <location>
        <begin position="39"/>
        <end position="94"/>
    </location>
</feature>